<dbReference type="OrthoDB" id="9127144at2"/>
<name>A0A1T3IMZ3_ELIME</name>
<feature type="domain" description="N-acetyltransferase" evidence="1">
    <location>
        <begin position="1"/>
        <end position="156"/>
    </location>
</feature>
<gene>
    <name evidence="2" type="ORF">BMF97_11995</name>
</gene>
<reference evidence="2 3" key="1">
    <citation type="submission" date="2016-11" db="EMBL/GenBank/DDBJ databases">
        <title>Genome sequence and comparative genomic analysis of clinical strain Elizabethkingia meningoseptica 61421 PRCM.</title>
        <authorList>
            <person name="Wang M."/>
            <person name="Hu S."/>
            <person name="Cao L."/>
            <person name="Jiang T."/>
            <person name="Zhou Y."/>
            <person name="Ming D."/>
        </authorList>
    </citation>
    <scope>NUCLEOTIDE SEQUENCE [LARGE SCALE GENOMIC DNA]</scope>
    <source>
        <strain evidence="2 3">61421 PRCM</strain>
    </source>
</reference>
<keyword evidence="2" id="KW-0808">Transferase</keyword>
<proteinExistence type="predicted"/>
<dbReference type="SUPFAM" id="SSF55729">
    <property type="entry name" value="Acyl-CoA N-acyltransferases (Nat)"/>
    <property type="match status" value="1"/>
</dbReference>
<evidence type="ECO:0000313" key="2">
    <source>
        <dbReference type="EMBL" id="OOH94085.1"/>
    </source>
</evidence>
<evidence type="ECO:0000313" key="3">
    <source>
        <dbReference type="Proteomes" id="UP000188947"/>
    </source>
</evidence>
<dbReference type="STRING" id="238.BBD35_11315"/>
<accession>A0A1T3IMZ3</accession>
<dbReference type="GO" id="GO:0016747">
    <property type="term" value="F:acyltransferase activity, transferring groups other than amino-acyl groups"/>
    <property type="evidence" value="ECO:0007669"/>
    <property type="project" value="InterPro"/>
</dbReference>
<dbReference type="RefSeq" id="WP_070904427.1">
    <property type="nucleotide sequence ID" value="NZ_CP016378.1"/>
</dbReference>
<dbReference type="PROSITE" id="PS51186">
    <property type="entry name" value="GNAT"/>
    <property type="match status" value="1"/>
</dbReference>
<sequence length="188" mass="21978">MQHIKEIDYNRFSRIYEEYLVADFPEDEVKPLWVIKKAYKAERYTAYVMEDGDEVKAYASFLWNNREILLLDYFAVSLAAGRGGGIGSLFLQELTKNIQAKGFIIECESPEKAEDEAEKHIREKRIAFYEKNGAKMTDVVARVFGVDFCLLYMPVESDLEAIDIKEEFIRIYHNTSPKSFYHKYVKIV</sequence>
<dbReference type="Pfam" id="PF00583">
    <property type="entry name" value="Acetyltransf_1"/>
    <property type="match status" value="1"/>
</dbReference>
<dbReference type="Proteomes" id="UP000188947">
    <property type="component" value="Unassembled WGS sequence"/>
</dbReference>
<dbReference type="eggNOG" id="COG0456">
    <property type="taxonomic scope" value="Bacteria"/>
</dbReference>
<dbReference type="EMBL" id="MPOG01000014">
    <property type="protein sequence ID" value="OOH94085.1"/>
    <property type="molecule type" value="Genomic_DNA"/>
</dbReference>
<dbReference type="AlphaFoldDB" id="A0A1T3IMZ3"/>
<dbReference type="InterPro" id="IPR000182">
    <property type="entry name" value="GNAT_dom"/>
</dbReference>
<keyword evidence="3" id="KW-1185">Reference proteome</keyword>
<dbReference type="InterPro" id="IPR016181">
    <property type="entry name" value="Acyl_CoA_acyltransferase"/>
</dbReference>
<organism evidence="2 3">
    <name type="scientific">Elizabethkingia meningoseptica</name>
    <name type="common">Chryseobacterium meningosepticum</name>
    <dbReference type="NCBI Taxonomy" id="238"/>
    <lineage>
        <taxon>Bacteria</taxon>
        <taxon>Pseudomonadati</taxon>
        <taxon>Bacteroidota</taxon>
        <taxon>Flavobacteriia</taxon>
        <taxon>Flavobacteriales</taxon>
        <taxon>Weeksellaceae</taxon>
        <taxon>Elizabethkingia</taxon>
    </lineage>
</organism>
<dbReference type="Gene3D" id="3.40.630.30">
    <property type="match status" value="1"/>
</dbReference>
<protein>
    <submittedName>
        <fullName evidence="2">Acetyltransferase</fullName>
    </submittedName>
</protein>
<comment type="caution">
    <text evidence="2">The sequence shown here is derived from an EMBL/GenBank/DDBJ whole genome shotgun (WGS) entry which is preliminary data.</text>
</comment>
<evidence type="ECO:0000259" key="1">
    <source>
        <dbReference type="PROSITE" id="PS51186"/>
    </source>
</evidence>